<dbReference type="SUPFAM" id="SSF54427">
    <property type="entry name" value="NTF2-like"/>
    <property type="match status" value="1"/>
</dbReference>
<name>A0A382M8S0_9ZZZZ</name>
<dbReference type="EMBL" id="UINC01091099">
    <property type="protein sequence ID" value="SVC43601.1"/>
    <property type="molecule type" value="Genomic_DNA"/>
</dbReference>
<gene>
    <name evidence="2" type="ORF">METZ01_LOCUS296455</name>
</gene>
<organism evidence="2">
    <name type="scientific">marine metagenome</name>
    <dbReference type="NCBI Taxonomy" id="408172"/>
    <lineage>
        <taxon>unclassified sequences</taxon>
        <taxon>metagenomes</taxon>
        <taxon>ecological metagenomes</taxon>
    </lineage>
</organism>
<dbReference type="Gene3D" id="3.10.450.50">
    <property type="match status" value="1"/>
</dbReference>
<protein>
    <recommendedName>
        <fullName evidence="1">SnoaL-like domain-containing protein</fullName>
    </recommendedName>
</protein>
<reference evidence="2" key="1">
    <citation type="submission" date="2018-05" db="EMBL/GenBank/DDBJ databases">
        <authorList>
            <person name="Lanie J.A."/>
            <person name="Ng W.-L."/>
            <person name="Kazmierczak K.M."/>
            <person name="Andrzejewski T.M."/>
            <person name="Davidsen T.M."/>
            <person name="Wayne K.J."/>
            <person name="Tettelin H."/>
            <person name="Glass J.I."/>
            <person name="Rusch D."/>
            <person name="Podicherti R."/>
            <person name="Tsui H.-C.T."/>
            <person name="Winkler M.E."/>
        </authorList>
    </citation>
    <scope>NUCLEOTIDE SEQUENCE</scope>
</reference>
<sequence length="90" mass="10106">MKNPIETAVHTHLDCWNAGDRDKWLSAWHPDVIFQDPVGGKEKHGIVAIENTWDKAFQPGHSWNLELAFMSINGDQVAVHLINHGNLNGN</sequence>
<dbReference type="AlphaFoldDB" id="A0A382M8S0"/>
<feature type="non-terminal residue" evidence="2">
    <location>
        <position position="90"/>
    </location>
</feature>
<evidence type="ECO:0000259" key="1">
    <source>
        <dbReference type="Pfam" id="PF12680"/>
    </source>
</evidence>
<feature type="domain" description="SnoaL-like" evidence="1">
    <location>
        <begin position="9"/>
        <end position="85"/>
    </location>
</feature>
<accession>A0A382M8S0</accession>
<evidence type="ECO:0000313" key="2">
    <source>
        <dbReference type="EMBL" id="SVC43601.1"/>
    </source>
</evidence>
<dbReference type="InterPro" id="IPR037401">
    <property type="entry name" value="SnoaL-like"/>
</dbReference>
<proteinExistence type="predicted"/>
<dbReference type="Pfam" id="PF12680">
    <property type="entry name" value="SnoaL_2"/>
    <property type="match status" value="1"/>
</dbReference>
<dbReference type="InterPro" id="IPR032710">
    <property type="entry name" value="NTF2-like_dom_sf"/>
</dbReference>